<dbReference type="AlphaFoldDB" id="A0AAV0BWC5"/>
<dbReference type="EMBL" id="CALTRL010006294">
    <property type="protein sequence ID" value="CAH7690411.1"/>
    <property type="molecule type" value="Genomic_DNA"/>
</dbReference>
<organism evidence="2 3">
    <name type="scientific">Phakopsora pachyrhizi</name>
    <name type="common">Asian soybean rust disease fungus</name>
    <dbReference type="NCBI Taxonomy" id="170000"/>
    <lineage>
        <taxon>Eukaryota</taxon>
        <taxon>Fungi</taxon>
        <taxon>Dikarya</taxon>
        <taxon>Basidiomycota</taxon>
        <taxon>Pucciniomycotina</taxon>
        <taxon>Pucciniomycetes</taxon>
        <taxon>Pucciniales</taxon>
        <taxon>Phakopsoraceae</taxon>
        <taxon>Phakopsora</taxon>
    </lineage>
</organism>
<reference evidence="2" key="1">
    <citation type="submission" date="2022-06" db="EMBL/GenBank/DDBJ databases">
        <authorList>
            <consortium name="SYNGENTA / RWTH Aachen University"/>
        </authorList>
    </citation>
    <scope>NUCLEOTIDE SEQUENCE</scope>
</reference>
<accession>A0AAV0BWC5</accession>
<feature type="region of interest" description="Disordered" evidence="1">
    <location>
        <begin position="85"/>
        <end position="106"/>
    </location>
</feature>
<evidence type="ECO:0000256" key="1">
    <source>
        <dbReference type="SAM" id="MobiDB-lite"/>
    </source>
</evidence>
<feature type="compositionally biased region" description="Polar residues" evidence="1">
    <location>
        <begin position="85"/>
        <end position="97"/>
    </location>
</feature>
<evidence type="ECO:0000313" key="3">
    <source>
        <dbReference type="Proteomes" id="UP001153365"/>
    </source>
</evidence>
<sequence>MPKPNFRSANLNAAHLEEYQPLQPVNNYHQSSKAGPSLSENQIGHSFDYNSIQSEVQSRLQFSDVNYERQISDYFDDLTRLPRQLNTKGTQDPQASFESEPKSLSDESRRFFYKQDGENPQYAKKLKDISVSKKNNLIKKRTKTSTEVNNDTNKYKKPKILPPVSSGLLTWKDIRAKDMQLKNLEEHNSQINLLEVMWSHNGSPLNINFFKRIENILQNIEIKEVRGAVTYLFSRVTKFMESLKSENFFIEPENLVEFLPTISNQKYGNIEELSFKKYYPQVTNYSYNKFGMLTYLIKKSSSTGFYNKFFPNEYYASTEKLLKILERQEKKTTKKRAKALKNRKNFILSIRKTLFLITKVINRVLINKDHELSFHQKQMEALEIFDEVFQKIDLSCIRSSTHNTEDKMALKSVKTESPDYLGRQLSINISRGWKGSADLE</sequence>
<protein>
    <submittedName>
        <fullName evidence="2">Uncharacterized protein</fullName>
    </submittedName>
</protein>
<gene>
    <name evidence="2" type="ORF">PPACK8108_LOCUS25757</name>
</gene>
<comment type="caution">
    <text evidence="2">The sequence shown here is derived from an EMBL/GenBank/DDBJ whole genome shotgun (WGS) entry which is preliminary data.</text>
</comment>
<dbReference type="Proteomes" id="UP001153365">
    <property type="component" value="Unassembled WGS sequence"/>
</dbReference>
<proteinExistence type="predicted"/>
<keyword evidence="3" id="KW-1185">Reference proteome</keyword>
<evidence type="ECO:0000313" key="2">
    <source>
        <dbReference type="EMBL" id="CAH7690411.1"/>
    </source>
</evidence>
<name>A0AAV0BWC5_PHAPC</name>